<dbReference type="KEGG" id="mkn:MKAN_16005"/>
<feature type="compositionally biased region" description="Pro residues" evidence="9">
    <location>
        <begin position="154"/>
        <end position="177"/>
    </location>
</feature>
<evidence type="ECO:0000256" key="9">
    <source>
        <dbReference type="SAM" id="MobiDB-lite"/>
    </source>
</evidence>
<dbReference type="SMART" id="SM00240">
    <property type="entry name" value="FHA"/>
    <property type="match status" value="2"/>
</dbReference>
<keyword evidence="3" id="KW-0597">Phosphoprotein</keyword>
<dbReference type="PANTHER" id="PTHR48041:SF139">
    <property type="entry name" value="PROTEIN SCARLET"/>
    <property type="match status" value="1"/>
</dbReference>
<dbReference type="InterPro" id="IPR003593">
    <property type="entry name" value="AAA+_ATPase"/>
</dbReference>
<keyword evidence="7 10" id="KW-1133">Transmembrane helix</keyword>
<feature type="transmembrane region" description="Helical" evidence="10">
    <location>
        <begin position="875"/>
        <end position="896"/>
    </location>
</feature>
<dbReference type="eggNOG" id="COG0842">
    <property type="taxonomic scope" value="Bacteria"/>
</dbReference>
<name>U5WRR1_MYCKA</name>
<evidence type="ECO:0000256" key="7">
    <source>
        <dbReference type="ARBA" id="ARBA00022989"/>
    </source>
</evidence>
<evidence type="ECO:0000313" key="13">
    <source>
        <dbReference type="EMBL" id="AGZ51602.1"/>
    </source>
</evidence>
<keyword evidence="8 10" id="KW-0472">Membrane</keyword>
<dbReference type="PROSITE" id="PS00211">
    <property type="entry name" value="ABC_TRANSPORTER_1"/>
    <property type="match status" value="1"/>
</dbReference>
<evidence type="ECO:0000256" key="3">
    <source>
        <dbReference type="ARBA" id="ARBA00022553"/>
    </source>
</evidence>
<dbReference type="InterPro" id="IPR017871">
    <property type="entry name" value="ABC_transporter-like_CS"/>
</dbReference>
<evidence type="ECO:0000256" key="5">
    <source>
        <dbReference type="ARBA" id="ARBA00022741"/>
    </source>
</evidence>
<evidence type="ECO:0000256" key="4">
    <source>
        <dbReference type="ARBA" id="ARBA00022692"/>
    </source>
</evidence>
<dbReference type="HOGENOM" id="CLU_012042_1_0_11"/>
<feature type="region of interest" description="Disordered" evidence="9">
    <location>
        <begin position="123"/>
        <end position="272"/>
    </location>
</feature>
<dbReference type="EMBL" id="CP006835">
    <property type="protein sequence ID" value="AGZ51602.1"/>
    <property type="molecule type" value="Genomic_DNA"/>
</dbReference>
<dbReference type="GO" id="GO:0140359">
    <property type="term" value="F:ABC-type transporter activity"/>
    <property type="evidence" value="ECO:0007669"/>
    <property type="project" value="InterPro"/>
</dbReference>
<dbReference type="InterPro" id="IPR000253">
    <property type="entry name" value="FHA_dom"/>
</dbReference>
<dbReference type="SUPFAM" id="SSF49879">
    <property type="entry name" value="SMAD/FHA domain"/>
    <property type="match status" value="2"/>
</dbReference>
<dbReference type="InterPro" id="IPR050352">
    <property type="entry name" value="ABCG_transporters"/>
</dbReference>
<dbReference type="Pfam" id="PF00498">
    <property type="entry name" value="FHA"/>
    <property type="match status" value="2"/>
</dbReference>
<protein>
    <submittedName>
        <fullName evidence="13">ABC transporter ATP-binding protein</fullName>
    </submittedName>
</protein>
<feature type="transmembrane region" description="Helical" evidence="10">
    <location>
        <begin position="811"/>
        <end position="833"/>
    </location>
</feature>
<accession>U5WRR1</accession>
<evidence type="ECO:0000313" key="14">
    <source>
        <dbReference type="Proteomes" id="UP000017786"/>
    </source>
</evidence>
<dbReference type="PROSITE" id="PS50893">
    <property type="entry name" value="ABC_TRANSPORTER_2"/>
    <property type="match status" value="1"/>
</dbReference>
<feature type="transmembrane region" description="Helical" evidence="10">
    <location>
        <begin position="732"/>
        <end position="763"/>
    </location>
</feature>
<dbReference type="GO" id="GO:0016887">
    <property type="term" value="F:ATP hydrolysis activity"/>
    <property type="evidence" value="ECO:0007669"/>
    <property type="project" value="InterPro"/>
</dbReference>
<comment type="subcellular location">
    <subcellularLocation>
        <location evidence="1">Membrane</location>
        <topology evidence="1">Multi-pass membrane protein</topology>
    </subcellularLocation>
</comment>
<keyword evidence="2" id="KW-0813">Transport</keyword>
<dbReference type="Gene3D" id="2.60.200.20">
    <property type="match status" value="2"/>
</dbReference>
<evidence type="ECO:0000256" key="10">
    <source>
        <dbReference type="SAM" id="Phobius"/>
    </source>
</evidence>
<dbReference type="InterPro" id="IPR013525">
    <property type="entry name" value="ABC2_TM"/>
</dbReference>
<feature type="domain" description="FHA" evidence="11">
    <location>
        <begin position="62"/>
        <end position="113"/>
    </location>
</feature>
<evidence type="ECO:0000256" key="6">
    <source>
        <dbReference type="ARBA" id="ARBA00022840"/>
    </source>
</evidence>
<dbReference type="Proteomes" id="UP000017786">
    <property type="component" value="Chromosome"/>
</dbReference>
<keyword evidence="5" id="KW-0547">Nucleotide-binding</keyword>
<feature type="domain" description="ABC transporter" evidence="12">
    <location>
        <begin position="374"/>
        <end position="606"/>
    </location>
</feature>
<dbReference type="InterPro" id="IPR027417">
    <property type="entry name" value="P-loop_NTPase"/>
</dbReference>
<dbReference type="SUPFAM" id="SSF52540">
    <property type="entry name" value="P-loop containing nucleoside triphosphate hydrolases"/>
    <property type="match status" value="1"/>
</dbReference>
<dbReference type="Pfam" id="PF00005">
    <property type="entry name" value="ABC_tran"/>
    <property type="match status" value="1"/>
</dbReference>
<evidence type="ECO:0000256" key="2">
    <source>
        <dbReference type="ARBA" id="ARBA00022448"/>
    </source>
</evidence>
<feature type="compositionally biased region" description="Pro residues" evidence="9">
    <location>
        <begin position="193"/>
        <end position="213"/>
    </location>
</feature>
<organism evidence="13 14">
    <name type="scientific">Mycobacterium kansasii ATCC 12478</name>
    <dbReference type="NCBI Taxonomy" id="557599"/>
    <lineage>
        <taxon>Bacteria</taxon>
        <taxon>Bacillati</taxon>
        <taxon>Actinomycetota</taxon>
        <taxon>Actinomycetes</taxon>
        <taxon>Mycobacteriales</taxon>
        <taxon>Mycobacteriaceae</taxon>
        <taxon>Mycobacterium</taxon>
    </lineage>
</organism>
<feature type="transmembrane region" description="Helical" evidence="10">
    <location>
        <begin position="783"/>
        <end position="804"/>
    </location>
</feature>
<evidence type="ECO:0000259" key="11">
    <source>
        <dbReference type="PROSITE" id="PS50006"/>
    </source>
</evidence>
<dbReference type="InterPro" id="IPR003439">
    <property type="entry name" value="ABC_transporter-like_ATP-bd"/>
</dbReference>
<feature type="region of interest" description="Disordered" evidence="9">
    <location>
        <begin position="607"/>
        <end position="646"/>
    </location>
</feature>
<dbReference type="eggNOG" id="COG1131">
    <property type="taxonomic scope" value="Bacteria"/>
</dbReference>
<feature type="domain" description="FHA" evidence="11">
    <location>
        <begin position="289"/>
        <end position="338"/>
    </location>
</feature>
<keyword evidence="6 13" id="KW-0067">ATP-binding</keyword>
<evidence type="ECO:0000256" key="1">
    <source>
        <dbReference type="ARBA" id="ARBA00004141"/>
    </source>
</evidence>
<dbReference type="InterPro" id="IPR008984">
    <property type="entry name" value="SMAD_FHA_dom_sf"/>
</dbReference>
<dbReference type="AlphaFoldDB" id="U5WRR1"/>
<dbReference type="CDD" id="cd00060">
    <property type="entry name" value="FHA"/>
    <property type="match status" value="1"/>
</dbReference>
<feature type="transmembrane region" description="Helical" evidence="10">
    <location>
        <begin position="668"/>
        <end position="687"/>
    </location>
</feature>
<evidence type="ECO:0000259" key="12">
    <source>
        <dbReference type="PROSITE" id="PS50893"/>
    </source>
</evidence>
<dbReference type="OrthoDB" id="3243210at2"/>
<sequence length="904" mass="95216">MVLDAVATAGRRVDNGRSLYQVSVFGDGRRPKVAVMRTTTFAAPLTVWAGTTMYAFAPGRDVTVGRDIRSDICLDGPDSTWVSREHFVLRFDGGHWVVIDCSRNGTYLDGVRVSTAIIRSGQRITAGDPQRGPRLVLQVGVPPGAAVPGTRVGPAPPSAAAPSRQPEPPAAPNPLPTQAPTLPGFPAIRLQPCKPPTEPPSKPAPSSEPPAADPAPAADAAAVNPTGELAERDAATAELPAEPGSGEPTEHLRQPAPSVGQEPGEPERTLGKRVIATTQRLLRYRHRSLRIGRSPGSDITVHDPLVSRVHAVLQPTDDGWEIRDKGSRNGTYVNADQVGRALLREGDTVTVGNADFAFRDTTLVHRPTSAGGGVTADGLGLVVDGHQLLTDVSFTARPGTLTAVIGPPGAGKSSLIALLSGAARPTSGLVTCDGRNLHAGDPSMRSRIAMVPHHDVMHDQLAVEQILGYAAELRLPPDTSAAERRAAINQVIDEADLGAHRAVKAGNLSAGERKRVSVAIELLTGPSLVLFEDATGKPDRGLDRQVMTTARRLADAGRVVVVATQSLAALNLCDQVLLLASGGVAFAGSPADIEQAVSKARWSHAFPREGADAGGGDDADPTDRPDDAPEQPPEAPGEAPERSRRTSLWRQTSMLIRRQVRLIAADRGYLVVMAVLPVVFGALSLVVPHRDNPYEAVQLLVVLNVGAVLMGTATTIRDLVAERGIFRHEHSVGLAVPAYVAAKILVFGLVAIVQTAALTAIAAVGKTAPARGTVLPDRPFVELYLTLAATAVVSAVVGLTLSALAEHRRELPALFLLASLVAVVFAGGVFPLAHRVGLNQISWLVPSRWGFAASASTMDLAAVGHDQLWTHSPGWWLSAMGILLVFGVLWTGALSWRLRMVGRG</sequence>
<gene>
    <name evidence="13" type="ORF">MKAN_16005</name>
</gene>
<dbReference type="eggNOG" id="COG1716">
    <property type="taxonomic scope" value="Bacteria"/>
</dbReference>
<dbReference type="PROSITE" id="PS50006">
    <property type="entry name" value="FHA_DOMAIN"/>
    <property type="match status" value="2"/>
</dbReference>
<evidence type="ECO:0000256" key="8">
    <source>
        <dbReference type="ARBA" id="ARBA00023136"/>
    </source>
</evidence>
<dbReference type="PANTHER" id="PTHR48041">
    <property type="entry name" value="ABC TRANSPORTER G FAMILY MEMBER 28"/>
    <property type="match status" value="1"/>
</dbReference>
<dbReference type="Gene3D" id="3.40.50.300">
    <property type="entry name" value="P-loop containing nucleotide triphosphate hydrolases"/>
    <property type="match status" value="1"/>
</dbReference>
<dbReference type="GO" id="GO:0016020">
    <property type="term" value="C:membrane"/>
    <property type="evidence" value="ECO:0007669"/>
    <property type="project" value="UniProtKB-SubCell"/>
</dbReference>
<keyword evidence="4 10" id="KW-0812">Transmembrane</keyword>
<reference evidence="13 14" key="1">
    <citation type="submission" date="2013-10" db="EMBL/GenBank/DDBJ databases">
        <title>Genome sequence of Mycobacterium kansasii.</title>
        <authorList>
            <consortium name="McGill University Mycobacterium genome consortium"/>
            <person name="Veyrier F.J."/>
            <person name="Behr M.A."/>
        </authorList>
    </citation>
    <scope>NUCLEOTIDE SEQUENCE [LARGE SCALE GENOMIC DNA]</scope>
    <source>
        <strain evidence="13 14">ATCC 12478</strain>
    </source>
</reference>
<dbReference type="Pfam" id="PF01061">
    <property type="entry name" value="ABC2_membrane"/>
    <property type="match status" value="1"/>
</dbReference>
<dbReference type="SMART" id="SM00382">
    <property type="entry name" value="AAA"/>
    <property type="match status" value="1"/>
</dbReference>
<dbReference type="GO" id="GO:0005524">
    <property type="term" value="F:ATP binding"/>
    <property type="evidence" value="ECO:0007669"/>
    <property type="project" value="UniProtKB-KW"/>
</dbReference>
<proteinExistence type="predicted"/>